<dbReference type="KEGG" id="mbai:MB901379_00813"/>
<dbReference type="RefSeq" id="WP_197717857.1">
    <property type="nucleotide sequence ID" value="NZ_CBCSKE010000047.1"/>
</dbReference>
<evidence type="ECO:0000256" key="1">
    <source>
        <dbReference type="SAM" id="MobiDB-lite"/>
    </source>
</evidence>
<dbReference type="EMBL" id="LR130759">
    <property type="protein sequence ID" value="VDM87277.1"/>
    <property type="molecule type" value="Genomic_DNA"/>
</dbReference>
<evidence type="ECO:0000313" key="3">
    <source>
        <dbReference type="Proteomes" id="UP000269998"/>
    </source>
</evidence>
<dbReference type="Proteomes" id="UP000269998">
    <property type="component" value="Chromosome"/>
</dbReference>
<name>A0A447G9X0_9MYCO</name>
<reference evidence="3" key="1">
    <citation type="submission" date="2018-02" db="EMBL/GenBank/DDBJ databases">
        <authorList>
            <person name="Seth-Smith MB H."/>
            <person name="Seth-Smith H."/>
        </authorList>
    </citation>
    <scope>NUCLEOTIDE SEQUENCE [LARGE SCALE GENOMIC DNA]</scope>
</reference>
<organism evidence="2 3">
    <name type="scientific">Mycobacterium basiliense</name>
    <dbReference type="NCBI Taxonomy" id="2094119"/>
    <lineage>
        <taxon>Bacteria</taxon>
        <taxon>Bacillati</taxon>
        <taxon>Actinomycetota</taxon>
        <taxon>Actinomycetes</taxon>
        <taxon>Mycobacteriales</taxon>
        <taxon>Mycobacteriaceae</taxon>
        <taxon>Mycobacterium</taxon>
    </lineage>
</organism>
<dbReference type="AlphaFoldDB" id="A0A447G9X0"/>
<keyword evidence="3" id="KW-1185">Reference proteome</keyword>
<gene>
    <name evidence="2" type="ORF">MB901379_00813</name>
</gene>
<evidence type="ECO:0000313" key="2">
    <source>
        <dbReference type="EMBL" id="VDM87277.1"/>
    </source>
</evidence>
<accession>A0A447G9X0</accession>
<proteinExistence type="predicted"/>
<feature type="region of interest" description="Disordered" evidence="1">
    <location>
        <begin position="164"/>
        <end position="190"/>
    </location>
</feature>
<sequence>MNQVIRDGCSWPVGTAADVAWINEATSIGLTITSAIPPTFDAYATIVLPNHREEQRRRDRALLALLDGQSPGQRWWLGYLDTGSSDVVFPDAPRVRLYADWPYVLVQAGPQQAASWRQTNVESSGSKQLPDLMFPVDRTWLASTLWDDDWTCVGGPFALMEGVPNHPDLAEHTRPVGIHQDATPPGHQAR</sequence>
<protein>
    <submittedName>
        <fullName evidence="2">Uncharacterized protein</fullName>
    </submittedName>
</protein>